<evidence type="ECO:0000259" key="5">
    <source>
        <dbReference type="PROSITE" id="PS51526"/>
    </source>
</evidence>
<accession>A0AAX4HCD6</accession>
<dbReference type="PROSITE" id="PS51526">
    <property type="entry name" value="RFX_DBD"/>
    <property type="match status" value="1"/>
</dbReference>
<dbReference type="InterPro" id="IPR052406">
    <property type="entry name" value="Chromatin_Remodeling_Comp"/>
</dbReference>
<name>A0AAX4HCD6_9ASCO</name>
<proteinExistence type="predicted"/>
<keyword evidence="1" id="KW-0156">Chromatin regulator</keyword>
<keyword evidence="3" id="KW-0804">Transcription</keyword>
<dbReference type="PANTHER" id="PTHR22970:SF14">
    <property type="entry name" value="AT-RICH INTERACTIVE DOMAIN-CONTAINING PROTEIN 2"/>
    <property type="match status" value="1"/>
</dbReference>
<gene>
    <name evidence="6" type="ORF">PUMCH_002877</name>
</gene>
<keyword evidence="2" id="KW-0805">Transcription regulation</keyword>
<dbReference type="GO" id="GO:0016586">
    <property type="term" value="C:RSC-type complex"/>
    <property type="evidence" value="ECO:0007669"/>
    <property type="project" value="TreeGrafter"/>
</dbReference>
<dbReference type="InterPro" id="IPR003150">
    <property type="entry name" value="DNA-bd_RFX"/>
</dbReference>
<keyword evidence="4" id="KW-0539">Nucleus</keyword>
<reference evidence="6 7" key="1">
    <citation type="submission" date="2023-10" db="EMBL/GenBank/DDBJ databases">
        <title>Draft Genome Sequence of Candida saopaulonensis from a very Premature Infant with Sepsis.</title>
        <authorList>
            <person name="Ning Y."/>
            <person name="Dai R."/>
            <person name="Xiao M."/>
            <person name="Xu Y."/>
            <person name="Yan Q."/>
            <person name="Zhang L."/>
        </authorList>
    </citation>
    <scope>NUCLEOTIDE SEQUENCE [LARGE SCALE GENOMIC DNA]</scope>
    <source>
        <strain evidence="6 7">19XY460</strain>
    </source>
</reference>
<dbReference type="KEGG" id="asau:88173941"/>
<dbReference type="PANTHER" id="PTHR22970">
    <property type="entry name" value="AT-RICH INTERACTIVE DOMAIN-CONTAINING PROTEIN 2"/>
    <property type="match status" value="1"/>
</dbReference>
<keyword evidence="7" id="KW-1185">Reference proteome</keyword>
<dbReference type="EMBL" id="CP138896">
    <property type="protein sequence ID" value="WPK25557.1"/>
    <property type="molecule type" value="Genomic_DNA"/>
</dbReference>
<feature type="domain" description="RFX-type winged-helix" evidence="5">
    <location>
        <begin position="387"/>
        <end position="491"/>
    </location>
</feature>
<evidence type="ECO:0000313" key="6">
    <source>
        <dbReference type="EMBL" id="WPK25557.1"/>
    </source>
</evidence>
<dbReference type="GO" id="GO:0006355">
    <property type="term" value="P:regulation of DNA-templated transcription"/>
    <property type="evidence" value="ECO:0007669"/>
    <property type="project" value="InterPro"/>
</dbReference>
<evidence type="ECO:0000256" key="3">
    <source>
        <dbReference type="ARBA" id="ARBA00023163"/>
    </source>
</evidence>
<dbReference type="GO" id="GO:0006325">
    <property type="term" value="P:chromatin organization"/>
    <property type="evidence" value="ECO:0007669"/>
    <property type="project" value="UniProtKB-KW"/>
</dbReference>
<evidence type="ECO:0000256" key="4">
    <source>
        <dbReference type="ARBA" id="ARBA00023242"/>
    </source>
</evidence>
<dbReference type="RefSeq" id="XP_062877939.1">
    <property type="nucleotide sequence ID" value="XM_063021869.1"/>
</dbReference>
<evidence type="ECO:0000313" key="7">
    <source>
        <dbReference type="Proteomes" id="UP001338582"/>
    </source>
</evidence>
<dbReference type="GO" id="GO:0003677">
    <property type="term" value="F:DNA binding"/>
    <property type="evidence" value="ECO:0007669"/>
    <property type="project" value="InterPro"/>
</dbReference>
<dbReference type="Proteomes" id="UP001338582">
    <property type="component" value="Chromosome 3"/>
</dbReference>
<organism evidence="6 7">
    <name type="scientific">Australozyma saopauloensis</name>
    <dbReference type="NCBI Taxonomy" id="291208"/>
    <lineage>
        <taxon>Eukaryota</taxon>
        <taxon>Fungi</taxon>
        <taxon>Dikarya</taxon>
        <taxon>Ascomycota</taxon>
        <taxon>Saccharomycotina</taxon>
        <taxon>Pichiomycetes</taxon>
        <taxon>Metschnikowiaceae</taxon>
        <taxon>Australozyma</taxon>
    </lineage>
</organism>
<sequence>MSFYASPGVLVPVQKVPRVGTVGEDKDPNNPTVEFNGTGHMGVSSLDRVIMSLRSGIELEIAYALSTLSFYTCNEPSVILFQNYPYIGEELIRHFIKPYRMFAQDPSSLQDVDSTILSSSVEALLSLRNAVQDLPNQQWLCQVSQFREQALTALRFFNGWFYLNSFPQNYALTERNDLFRESLHYLLDILDALTCFYVENRLNDPLFAQFLVLFANTDDKHVLMTTIKCIHHQLFLGGADALAPRDPMLSNADNCIDAIKPEHLKKIVPLLFVNDDDLNAVVLGFIKQYLFSEAVHPNYHTSVSKSQFHRLQLLTQATGSKSNLKVLLKQLPELIVAKLPLVDASLTNQPVPLQLALRAIDTVPAVTSRLPRKLYDIIITFPEPLRATTWLRCCYESFNAPPSQLPAESNEAVPGEVTQISLWKAYENQFEAIWKDRLNPNWPNLLPAVDFIKNVSTAFPNSEAMVVSVPTTDPTQPGKKKFIIKGIQPRIHPVNIDVANFEALTRGPPANPNLNAASTSVGDVDNYAFERALKKFTNSILYASDGLPGPEDTEAPWYSPINVLSRDILGKIVDELLEPDTDGEYKNIFRQSNKDWLPELVFYNPGLVERNYIDGKWLQYLL</sequence>
<dbReference type="AlphaFoldDB" id="A0AAX4HCD6"/>
<dbReference type="GeneID" id="88173941"/>
<evidence type="ECO:0000256" key="1">
    <source>
        <dbReference type="ARBA" id="ARBA00022853"/>
    </source>
</evidence>
<protein>
    <recommendedName>
        <fullName evidence="5">RFX-type winged-helix domain-containing protein</fullName>
    </recommendedName>
</protein>
<evidence type="ECO:0000256" key="2">
    <source>
        <dbReference type="ARBA" id="ARBA00023015"/>
    </source>
</evidence>